<keyword evidence="3" id="KW-1185">Reference proteome</keyword>
<evidence type="ECO:0000256" key="1">
    <source>
        <dbReference type="SAM" id="MobiDB-lite"/>
    </source>
</evidence>
<gene>
    <name evidence="2" type="ORF">GCM10012286_79900</name>
</gene>
<accession>A0ABQ2MWA2</accession>
<proteinExistence type="predicted"/>
<dbReference type="EMBL" id="BMNG01000026">
    <property type="protein sequence ID" value="GGO59088.1"/>
    <property type="molecule type" value="Genomic_DNA"/>
</dbReference>
<evidence type="ECO:0000313" key="2">
    <source>
        <dbReference type="EMBL" id="GGO59088.1"/>
    </source>
</evidence>
<reference evidence="3" key="1">
    <citation type="journal article" date="2019" name="Int. J. Syst. Evol. Microbiol.">
        <title>The Global Catalogue of Microorganisms (GCM) 10K type strain sequencing project: providing services to taxonomists for standard genome sequencing and annotation.</title>
        <authorList>
            <consortium name="The Broad Institute Genomics Platform"/>
            <consortium name="The Broad Institute Genome Sequencing Center for Infectious Disease"/>
            <person name="Wu L."/>
            <person name="Ma J."/>
        </authorList>
    </citation>
    <scope>NUCLEOTIDE SEQUENCE [LARGE SCALE GENOMIC DNA]</scope>
    <source>
        <strain evidence="3">CGMCC 4.7349</strain>
    </source>
</reference>
<dbReference type="Proteomes" id="UP000656881">
    <property type="component" value="Unassembled WGS sequence"/>
</dbReference>
<name>A0ABQ2MWA2_9ACTN</name>
<sequence length="435" mass="46103">MAALTTARPSFRSTYHQAMGTYHAWWRQELWPCDGHRALVASEAVRDASKSDGTTSHRYFEEPSMPVPVPRRSRREPQPDESPGAPGPRSLPVRRTQLVRLAVWVAVAAGPLALVASCARPDAVVRTRPAPVTQADTATEPMTDPGGYAELVLDVWLRAGHGEESAAARQLRAMAPSVQPPSWGEHAPAAERLTVVRSVRQGTAAWSVTVAARFKASAGHSGKSTAAEGTDGLRYFAVPLIVKDLGTASAPGAARGFVVPAAPMEVGAPSTLEEPDSPYGTEVPAESPLAVTAGEFLTAYLGAAEGADRYVAPGISLPALRGSAPFEEVRVEEVRAQQQTDGQAGTDGARARLLVQITASDVDGGQWPLSYALQLKARDGRWEVLALQSGLEDATEESKHHAKPTGSVSTTAVRPVRESGVRTRTVNAAAQEAQR</sequence>
<comment type="caution">
    <text evidence="2">The sequence shown here is derived from an EMBL/GenBank/DDBJ whole genome shotgun (WGS) entry which is preliminary data.</text>
</comment>
<evidence type="ECO:0008006" key="4">
    <source>
        <dbReference type="Google" id="ProtNLM"/>
    </source>
</evidence>
<feature type="region of interest" description="Disordered" evidence="1">
    <location>
        <begin position="44"/>
        <end position="91"/>
    </location>
</feature>
<organism evidence="2 3">
    <name type="scientific">Streptomyces lasiicapitis</name>
    <dbReference type="NCBI Taxonomy" id="1923961"/>
    <lineage>
        <taxon>Bacteria</taxon>
        <taxon>Bacillati</taxon>
        <taxon>Actinomycetota</taxon>
        <taxon>Actinomycetes</taxon>
        <taxon>Kitasatosporales</taxon>
        <taxon>Streptomycetaceae</taxon>
        <taxon>Streptomyces</taxon>
    </lineage>
</organism>
<protein>
    <recommendedName>
        <fullName evidence="4">Conjugal transfer protein</fullName>
    </recommendedName>
</protein>
<feature type="region of interest" description="Disordered" evidence="1">
    <location>
        <begin position="393"/>
        <end position="435"/>
    </location>
</feature>
<evidence type="ECO:0000313" key="3">
    <source>
        <dbReference type="Proteomes" id="UP000656881"/>
    </source>
</evidence>